<dbReference type="Gene3D" id="1.20.58.1290">
    <property type="entry name" value="CarD-like, C-terminal domain"/>
    <property type="match status" value="1"/>
</dbReference>
<reference evidence="3" key="1">
    <citation type="journal article" date="2019" name="Int. J. Syst. Evol. Microbiol.">
        <title>The Global Catalogue of Microorganisms (GCM) 10K type strain sequencing project: providing services to taxonomists for standard genome sequencing and annotation.</title>
        <authorList>
            <consortium name="The Broad Institute Genomics Platform"/>
            <consortium name="The Broad Institute Genome Sequencing Center for Infectious Disease"/>
            <person name="Wu L."/>
            <person name="Ma J."/>
        </authorList>
    </citation>
    <scope>NUCLEOTIDE SEQUENCE [LARGE SCALE GENOMIC DNA]</scope>
    <source>
        <strain evidence="3">CGMCC 1.12942</strain>
    </source>
</reference>
<sequence length="162" mass="18277">MIALFRVGDKVVYPMHGAGIIEAVEEKEILGVKQPYYVLNITTGNMQVMIPVTKAAELGIRSIVDLMELDDILNNSSKTNLDPSIQWNQRHRVFMDKMRTGNIQDGVDVIRELAFRSQTKTLSRGEKTVLDQARQIFISELVLVKGITEDQAVDLLEQMVDC</sequence>
<organism evidence="2 3">
    <name type="scientific">Laceyella putida</name>
    <dbReference type="NCBI Taxonomy" id="110101"/>
    <lineage>
        <taxon>Bacteria</taxon>
        <taxon>Bacillati</taxon>
        <taxon>Bacillota</taxon>
        <taxon>Bacilli</taxon>
        <taxon>Bacillales</taxon>
        <taxon>Thermoactinomycetaceae</taxon>
        <taxon>Laceyella</taxon>
    </lineage>
</organism>
<protein>
    <submittedName>
        <fullName evidence="2">CarD family transcriptional regulator</fullName>
    </submittedName>
</protein>
<dbReference type="PANTHER" id="PTHR38447:SF1">
    <property type="entry name" value="RNA POLYMERASE-BINDING TRANSCRIPTION FACTOR CARD"/>
    <property type="match status" value="1"/>
</dbReference>
<dbReference type="InterPro" id="IPR052531">
    <property type="entry name" value="CarD-like_regulator"/>
</dbReference>
<proteinExistence type="predicted"/>
<dbReference type="Gene3D" id="2.40.10.170">
    <property type="match status" value="1"/>
</dbReference>
<dbReference type="RefSeq" id="WP_379863437.1">
    <property type="nucleotide sequence ID" value="NZ_JBHTBW010000006.1"/>
</dbReference>
<dbReference type="InterPro" id="IPR048792">
    <property type="entry name" value="CarD_C"/>
</dbReference>
<evidence type="ECO:0000313" key="2">
    <source>
        <dbReference type="EMBL" id="MFC7440217.1"/>
    </source>
</evidence>
<dbReference type="InterPro" id="IPR036101">
    <property type="entry name" value="CarD-like/TRCF_RID_sf"/>
</dbReference>
<feature type="domain" description="CarD-like/TRCF RNAP-interacting" evidence="1">
    <location>
        <begin position="4"/>
        <end position="114"/>
    </location>
</feature>
<dbReference type="InterPro" id="IPR003711">
    <property type="entry name" value="CarD-like/TRCF_RID"/>
</dbReference>
<keyword evidence="3" id="KW-1185">Reference proteome</keyword>
<name>A0ABW2RGV6_9BACL</name>
<accession>A0ABW2RGV6</accession>
<evidence type="ECO:0000313" key="3">
    <source>
        <dbReference type="Proteomes" id="UP001596500"/>
    </source>
</evidence>
<dbReference type="SUPFAM" id="SSF141259">
    <property type="entry name" value="CarD-like"/>
    <property type="match status" value="1"/>
</dbReference>
<dbReference type="Pfam" id="PF02559">
    <property type="entry name" value="CarD_TRCF_RID"/>
    <property type="match status" value="1"/>
</dbReference>
<dbReference type="Proteomes" id="UP001596500">
    <property type="component" value="Unassembled WGS sequence"/>
</dbReference>
<dbReference type="Pfam" id="PF21095">
    <property type="entry name" value="CarD_C"/>
    <property type="match status" value="1"/>
</dbReference>
<dbReference type="SMART" id="SM01058">
    <property type="entry name" value="CarD_TRCF"/>
    <property type="match status" value="1"/>
</dbReference>
<dbReference type="EMBL" id="JBHTBW010000006">
    <property type="protein sequence ID" value="MFC7440217.1"/>
    <property type="molecule type" value="Genomic_DNA"/>
</dbReference>
<comment type="caution">
    <text evidence="2">The sequence shown here is derived from an EMBL/GenBank/DDBJ whole genome shotgun (WGS) entry which is preliminary data.</text>
</comment>
<dbReference type="InterPro" id="IPR042215">
    <property type="entry name" value="CarD-like_C"/>
</dbReference>
<evidence type="ECO:0000259" key="1">
    <source>
        <dbReference type="SMART" id="SM01058"/>
    </source>
</evidence>
<gene>
    <name evidence="2" type="ORF">ACFQNG_03435</name>
</gene>
<dbReference type="PANTHER" id="PTHR38447">
    <property type="entry name" value="TRANSCRIPTION FACTOR YDEB-RELATED"/>
    <property type="match status" value="1"/>
</dbReference>